<dbReference type="AlphaFoldDB" id="A0A0F8ZBG5"/>
<gene>
    <name evidence="1" type="ORF">LCGC14_2794910</name>
</gene>
<proteinExistence type="predicted"/>
<protein>
    <submittedName>
        <fullName evidence="1">Uncharacterized protein</fullName>
    </submittedName>
</protein>
<comment type="caution">
    <text evidence="1">The sequence shown here is derived from an EMBL/GenBank/DDBJ whole genome shotgun (WGS) entry which is preliminary data.</text>
</comment>
<name>A0A0F8ZBG5_9ZZZZ</name>
<organism evidence="1">
    <name type="scientific">marine sediment metagenome</name>
    <dbReference type="NCBI Taxonomy" id="412755"/>
    <lineage>
        <taxon>unclassified sequences</taxon>
        <taxon>metagenomes</taxon>
        <taxon>ecological metagenomes</taxon>
    </lineage>
</organism>
<feature type="non-terminal residue" evidence="1">
    <location>
        <position position="1"/>
    </location>
</feature>
<sequence>ILMDYNPTTEKAMKDFQDGATVVATIASSIASGTDGAFSIACTGGVLQRQPFAYNGEFVAIELDVLWHSTAGATPLTMTLTDSIDWGY</sequence>
<reference evidence="1" key="1">
    <citation type="journal article" date="2015" name="Nature">
        <title>Complex archaea that bridge the gap between prokaryotes and eukaryotes.</title>
        <authorList>
            <person name="Spang A."/>
            <person name="Saw J.H."/>
            <person name="Jorgensen S.L."/>
            <person name="Zaremba-Niedzwiedzka K."/>
            <person name="Martijn J."/>
            <person name="Lind A.E."/>
            <person name="van Eijk R."/>
            <person name="Schleper C."/>
            <person name="Guy L."/>
            <person name="Ettema T.J."/>
        </authorList>
    </citation>
    <scope>NUCLEOTIDE SEQUENCE</scope>
</reference>
<dbReference type="EMBL" id="LAZR01052295">
    <property type="protein sequence ID" value="KKK83285.1"/>
    <property type="molecule type" value="Genomic_DNA"/>
</dbReference>
<accession>A0A0F8ZBG5</accession>
<evidence type="ECO:0000313" key="1">
    <source>
        <dbReference type="EMBL" id="KKK83285.1"/>
    </source>
</evidence>